<sequence>MIRTPPGLFSFFSIVSNLVSKSDFRKSFYYISQKKVRIIKKKFPRLAGLKLTHAKSGRNRHQVKKEQVGRQKHARGLYRI</sequence>
<name>A7I8J2_METB6</name>
<proteinExistence type="predicted"/>
<evidence type="ECO:0000313" key="2">
    <source>
        <dbReference type="Proteomes" id="UP000002408"/>
    </source>
</evidence>
<organism evidence="1 2">
    <name type="scientific">Methanoregula boonei (strain DSM 21154 / JCM 14090 / 6A8)</name>
    <dbReference type="NCBI Taxonomy" id="456442"/>
    <lineage>
        <taxon>Archaea</taxon>
        <taxon>Methanobacteriati</taxon>
        <taxon>Methanobacteriota</taxon>
        <taxon>Stenosarchaea group</taxon>
        <taxon>Methanomicrobia</taxon>
        <taxon>Methanomicrobiales</taxon>
        <taxon>Methanoregulaceae</taxon>
        <taxon>Methanoregula</taxon>
    </lineage>
</organism>
<protein>
    <submittedName>
        <fullName evidence="1">Uncharacterized protein</fullName>
    </submittedName>
</protein>
<dbReference type="EMBL" id="CP000780">
    <property type="protein sequence ID" value="ABS56053.1"/>
    <property type="molecule type" value="Genomic_DNA"/>
</dbReference>
<reference evidence="2" key="1">
    <citation type="journal article" date="2015" name="Microbiology">
        <title>Genome of Methanoregula boonei 6A8 reveals adaptations to oligotrophic peatland environments.</title>
        <authorList>
            <person name="Braeuer S."/>
            <person name="Cadillo-Quiroz H."/>
            <person name="Kyrpides N."/>
            <person name="Woyke T."/>
            <person name="Goodwin L."/>
            <person name="Detter C."/>
            <person name="Podell S."/>
            <person name="Yavitt J.B."/>
            <person name="Zinder S.H."/>
        </authorList>
    </citation>
    <scope>NUCLEOTIDE SEQUENCE [LARGE SCALE GENOMIC DNA]</scope>
    <source>
        <strain evidence="2">DSM 21154 / JCM 14090 / 6A8</strain>
    </source>
</reference>
<dbReference type="Proteomes" id="UP000002408">
    <property type="component" value="Chromosome"/>
</dbReference>
<gene>
    <name evidence="1" type="ordered locus">Mboo_1536</name>
</gene>
<dbReference type="HOGENOM" id="CLU_2581378_0_0_2"/>
<dbReference type="KEGG" id="mbn:Mboo_1536"/>
<keyword evidence="2" id="KW-1185">Reference proteome</keyword>
<dbReference type="AlphaFoldDB" id="A7I8J2"/>
<dbReference type="STRING" id="456442.Mboo_1536"/>
<accession>A7I8J2</accession>
<evidence type="ECO:0000313" key="1">
    <source>
        <dbReference type="EMBL" id="ABS56053.1"/>
    </source>
</evidence>